<dbReference type="Gene3D" id="3.40.50.720">
    <property type="entry name" value="NAD(P)-binding Rossmann-like Domain"/>
    <property type="match status" value="1"/>
</dbReference>
<feature type="compositionally biased region" description="Polar residues" evidence="1">
    <location>
        <begin position="309"/>
        <end position="319"/>
    </location>
</feature>
<feature type="domain" description="XdhC- CoxI" evidence="2">
    <location>
        <begin position="27"/>
        <end position="87"/>
    </location>
</feature>
<dbReference type="EMBL" id="LT629799">
    <property type="protein sequence ID" value="SDU97269.1"/>
    <property type="molecule type" value="Genomic_DNA"/>
</dbReference>
<dbReference type="OrthoDB" id="61481at2"/>
<feature type="domain" description="XdhC Rossmann" evidence="3">
    <location>
        <begin position="125"/>
        <end position="277"/>
    </location>
</feature>
<dbReference type="InterPro" id="IPR003777">
    <property type="entry name" value="XdhC_CoxI"/>
</dbReference>
<dbReference type="InterPro" id="IPR052698">
    <property type="entry name" value="MoCofactor_Util/Proc"/>
</dbReference>
<dbReference type="RefSeq" id="WP_091075364.1">
    <property type="nucleotide sequence ID" value="NZ_LT629799.1"/>
</dbReference>
<dbReference type="SUPFAM" id="SSF51735">
    <property type="entry name" value="NAD(P)-binding Rossmann-fold domains"/>
    <property type="match status" value="1"/>
</dbReference>
<dbReference type="InterPro" id="IPR036291">
    <property type="entry name" value="NAD(P)-bd_dom_sf"/>
</dbReference>
<evidence type="ECO:0000256" key="1">
    <source>
        <dbReference type="SAM" id="MobiDB-lite"/>
    </source>
</evidence>
<proteinExistence type="predicted"/>
<evidence type="ECO:0000259" key="2">
    <source>
        <dbReference type="Pfam" id="PF02625"/>
    </source>
</evidence>
<evidence type="ECO:0000259" key="3">
    <source>
        <dbReference type="Pfam" id="PF13478"/>
    </source>
</evidence>
<dbReference type="Pfam" id="PF13478">
    <property type="entry name" value="XdhC_C"/>
    <property type="match status" value="1"/>
</dbReference>
<evidence type="ECO:0000313" key="4">
    <source>
        <dbReference type="EMBL" id="SDU97269.1"/>
    </source>
</evidence>
<feature type="region of interest" description="Disordered" evidence="1">
    <location>
        <begin position="292"/>
        <end position="331"/>
    </location>
</feature>
<dbReference type="Proteomes" id="UP000198825">
    <property type="component" value="Chromosome I"/>
</dbReference>
<dbReference type="NCBIfam" id="TIGR02964">
    <property type="entry name" value="xanthine_xdhC"/>
    <property type="match status" value="1"/>
</dbReference>
<accession>A0A1H2MVL1</accession>
<evidence type="ECO:0000313" key="5">
    <source>
        <dbReference type="Proteomes" id="UP000198825"/>
    </source>
</evidence>
<dbReference type="PANTHER" id="PTHR30388">
    <property type="entry name" value="ALDEHYDE OXIDOREDUCTASE MOLYBDENUM COFACTOR ASSEMBLY PROTEIN"/>
    <property type="match status" value="1"/>
</dbReference>
<dbReference type="InterPro" id="IPR014308">
    <property type="entry name" value="Xanthine_DH_XdhC"/>
</dbReference>
<dbReference type="STRING" id="546874.SAMN04488544_2808"/>
<dbReference type="PANTHER" id="PTHR30388:SF6">
    <property type="entry name" value="XANTHINE DEHYDROGENASE SUBUNIT A-RELATED"/>
    <property type="match status" value="1"/>
</dbReference>
<dbReference type="Pfam" id="PF02625">
    <property type="entry name" value="XdhC_CoxI"/>
    <property type="match status" value="1"/>
</dbReference>
<organism evidence="4 5">
    <name type="scientific">Microlunatus sagamiharensis</name>
    <dbReference type="NCBI Taxonomy" id="546874"/>
    <lineage>
        <taxon>Bacteria</taxon>
        <taxon>Bacillati</taxon>
        <taxon>Actinomycetota</taxon>
        <taxon>Actinomycetes</taxon>
        <taxon>Propionibacteriales</taxon>
        <taxon>Propionibacteriaceae</taxon>
        <taxon>Microlunatus</taxon>
    </lineage>
</organism>
<reference evidence="5" key="1">
    <citation type="submission" date="2016-10" db="EMBL/GenBank/DDBJ databases">
        <authorList>
            <person name="Varghese N."/>
            <person name="Submissions S."/>
        </authorList>
    </citation>
    <scope>NUCLEOTIDE SEQUENCE [LARGE SCALE GENOMIC DNA]</scope>
    <source>
        <strain evidence="5">DSM 21743</strain>
    </source>
</reference>
<gene>
    <name evidence="4" type="ORF">SAMN04488544_2808</name>
</gene>
<sequence length="331" mass="34744">MACPEVPGGRPPEAAGGDWLGAVQQLRADGEAGVLVTVTAVRGHAPRDAGAKMVVSAVRTWGSVGGGNLEQTAVDRARALLVTGATTPESLELRLNDHARTEHGRQCCGGEVALLLEPLPVRPTVAIFGVGHVGYELARILSRLEVSLHLVDSRAAELDPLRLADVTEGVADVTVHRRLVGETVLERLPRGAHVLVMTHDHAEDFALCDAALRLLEEKDSLGSVGLIGSSAKWSRFRQNLRAEGHDDATLDRITSPIGLPTITGKDPAVIAVSVAAALLETLIARPLTQPRSLSLSKGSEGTGSEARRQTGSRSLSLSKGTEGAQADQVDA</sequence>
<name>A0A1H2MVL1_9ACTN</name>
<dbReference type="AlphaFoldDB" id="A0A1H2MVL1"/>
<keyword evidence="5" id="KW-1185">Reference proteome</keyword>
<protein>
    <submittedName>
        <fullName evidence="4">Molybdenum cofactor sulfurylase</fullName>
    </submittedName>
</protein>
<dbReference type="InterPro" id="IPR027051">
    <property type="entry name" value="XdhC_Rossmann_dom"/>
</dbReference>